<proteinExistence type="predicted"/>
<reference evidence="3" key="2">
    <citation type="journal article" date="2018" name="Plant J.">
        <title>The Sorghum bicolor reference genome: improved assembly, gene annotations, a transcriptome atlas, and signatures of genome organization.</title>
        <authorList>
            <person name="McCormick R.F."/>
            <person name="Truong S.K."/>
            <person name="Sreedasyam A."/>
            <person name="Jenkins J."/>
            <person name="Shu S."/>
            <person name="Sims D."/>
            <person name="Kennedy M."/>
            <person name="Amirebrahimi M."/>
            <person name="Weers B.D."/>
            <person name="McKinley B."/>
            <person name="Mattison A."/>
            <person name="Morishige D.T."/>
            <person name="Grimwood J."/>
            <person name="Schmutz J."/>
            <person name="Mullet J.E."/>
        </authorList>
    </citation>
    <scope>NUCLEOTIDE SEQUENCE [LARGE SCALE GENOMIC DNA]</scope>
    <source>
        <strain evidence="3">cv. BTx623</strain>
    </source>
</reference>
<dbReference type="AlphaFoldDB" id="A0A1B6Q4U5"/>
<keyword evidence="3" id="KW-1185">Reference proteome</keyword>
<gene>
    <name evidence="2" type="ORF">SORBI_3003G230800</name>
</gene>
<feature type="compositionally biased region" description="Gly residues" evidence="1">
    <location>
        <begin position="18"/>
        <end position="30"/>
    </location>
</feature>
<evidence type="ECO:0000313" key="2">
    <source>
        <dbReference type="EMBL" id="KXG32948.1"/>
    </source>
</evidence>
<name>A0A1B6Q4U5_SORBI</name>
<accession>A0A1B6Q4U5</accession>
<reference evidence="2 3" key="1">
    <citation type="journal article" date="2009" name="Nature">
        <title>The Sorghum bicolor genome and the diversification of grasses.</title>
        <authorList>
            <person name="Paterson A.H."/>
            <person name="Bowers J.E."/>
            <person name="Bruggmann R."/>
            <person name="Dubchak I."/>
            <person name="Grimwood J."/>
            <person name="Gundlach H."/>
            <person name="Haberer G."/>
            <person name="Hellsten U."/>
            <person name="Mitros T."/>
            <person name="Poliakov A."/>
            <person name="Schmutz J."/>
            <person name="Spannagl M."/>
            <person name="Tang H."/>
            <person name="Wang X."/>
            <person name="Wicker T."/>
            <person name="Bharti A.K."/>
            <person name="Chapman J."/>
            <person name="Feltus F.A."/>
            <person name="Gowik U."/>
            <person name="Grigoriev I.V."/>
            <person name="Lyons E."/>
            <person name="Maher C.A."/>
            <person name="Martis M."/>
            <person name="Narechania A."/>
            <person name="Otillar R.P."/>
            <person name="Penning B.W."/>
            <person name="Salamov A.A."/>
            <person name="Wang Y."/>
            <person name="Zhang L."/>
            <person name="Carpita N.C."/>
            <person name="Freeling M."/>
            <person name="Gingle A.R."/>
            <person name="Hash C.T."/>
            <person name="Keller B."/>
            <person name="Klein P."/>
            <person name="Kresovich S."/>
            <person name="McCann M.C."/>
            <person name="Ming R."/>
            <person name="Peterson D.G."/>
            <person name="Mehboob-ur-Rahman"/>
            <person name="Ware D."/>
            <person name="Westhoff P."/>
            <person name="Mayer K.F."/>
            <person name="Messing J."/>
            <person name="Rokhsar D.S."/>
        </authorList>
    </citation>
    <scope>NUCLEOTIDE SEQUENCE [LARGE SCALE GENOMIC DNA]</scope>
    <source>
        <strain evidence="3">cv. BTx623</strain>
    </source>
</reference>
<dbReference type="Gramene" id="KXG32948">
    <property type="protein sequence ID" value="KXG32948"/>
    <property type="gene ID" value="SORBI_3003G230800"/>
</dbReference>
<sequence>MWRRQGRRASGARRGRGGEGSCGGSGGSRVGRGCRSRFAAWRSRKRRASRVPPWLAPHCCCGGAAACECGGSEGASTRKLATLGCRDDTQQRKSRGDGLRQD</sequence>
<dbReference type="InParanoid" id="A0A1B6Q4U5"/>
<dbReference type="EMBL" id="CM000762">
    <property type="protein sequence ID" value="KXG32948.1"/>
    <property type="molecule type" value="Genomic_DNA"/>
</dbReference>
<feature type="region of interest" description="Disordered" evidence="1">
    <location>
        <begin position="1"/>
        <end position="32"/>
    </location>
</feature>
<evidence type="ECO:0000313" key="3">
    <source>
        <dbReference type="Proteomes" id="UP000000768"/>
    </source>
</evidence>
<dbReference type="Proteomes" id="UP000000768">
    <property type="component" value="Chromosome 3"/>
</dbReference>
<protein>
    <submittedName>
        <fullName evidence="2">Uncharacterized protein</fullName>
    </submittedName>
</protein>
<organism evidence="2 3">
    <name type="scientific">Sorghum bicolor</name>
    <name type="common">Sorghum</name>
    <name type="synonym">Sorghum vulgare</name>
    <dbReference type="NCBI Taxonomy" id="4558"/>
    <lineage>
        <taxon>Eukaryota</taxon>
        <taxon>Viridiplantae</taxon>
        <taxon>Streptophyta</taxon>
        <taxon>Embryophyta</taxon>
        <taxon>Tracheophyta</taxon>
        <taxon>Spermatophyta</taxon>
        <taxon>Magnoliopsida</taxon>
        <taxon>Liliopsida</taxon>
        <taxon>Poales</taxon>
        <taxon>Poaceae</taxon>
        <taxon>PACMAD clade</taxon>
        <taxon>Panicoideae</taxon>
        <taxon>Andropogonodae</taxon>
        <taxon>Andropogoneae</taxon>
        <taxon>Sorghinae</taxon>
        <taxon>Sorghum</taxon>
    </lineage>
</organism>
<evidence type="ECO:0000256" key="1">
    <source>
        <dbReference type="SAM" id="MobiDB-lite"/>
    </source>
</evidence>
<feature type="compositionally biased region" description="Basic residues" evidence="1">
    <location>
        <begin position="1"/>
        <end position="15"/>
    </location>
</feature>